<dbReference type="Pfam" id="PF18911">
    <property type="entry name" value="PKD_4"/>
    <property type="match status" value="2"/>
</dbReference>
<dbReference type="PANTHER" id="PTHR46730">
    <property type="entry name" value="POLYCYSTIN-1"/>
    <property type="match status" value="1"/>
</dbReference>
<dbReference type="PANTHER" id="PTHR46730:SF1">
    <property type="entry name" value="PLAT DOMAIN-CONTAINING PROTEIN"/>
    <property type="match status" value="1"/>
</dbReference>
<dbReference type="KEGG" id="hut:Huta_2147"/>
<protein>
    <submittedName>
        <fullName evidence="7">PKD domain containing protein</fullName>
    </submittedName>
</protein>
<reference evidence="7 8" key="1">
    <citation type="journal article" date="2009" name="Stand. Genomic Sci.">
        <title>Complete genome sequence of Halorhabdus utahensis type strain (AX-2).</title>
        <authorList>
            <person name="Anderson I."/>
            <person name="Tindall B.J."/>
            <person name="Pomrenke H."/>
            <person name="Goker M."/>
            <person name="Lapidus A."/>
            <person name="Nolan M."/>
            <person name="Copeland A."/>
            <person name="Glavina Del Rio T."/>
            <person name="Chen F."/>
            <person name="Tice H."/>
            <person name="Cheng J.F."/>
            <person name="Lucas S."/>
            <person name="Chertkov O."/>
            <person name="Bruce D."/>
            <person name="Brettin T."/>
            <person name="Detter J.C."/>
            <person name="Han C."/>
            <person name="Goodwin L."/>
            <person name="Land M."/>
            <person name="Hauser L."/>
            <person name="Chang Y.J."/>
            <person name="Jeffries C.D."/>
            <person name="Pitluck S."/>
            <person name="Pati A."/>
            <person name="Mavromatis K."/>
            <person name="Ivanova N."/>
            <person name="Ovchinnikova G."/>
            <person name="Chen A."/>
            <person name="Palaniappan K."/>
            <person name="Chain P."/>
            <person name="Rohde M."/>
            <person name="Bristow J."/>
            <person name="Eisen J.A."/>
            <person name="Markowitz V."/>
            <person name="Hugenholtz P."/>
            <person name="Kyrpides N.C."/>
            <person name="Klenk H.P."/>
        </authorList>
    </citation>
    <scope>NUCLEOTIDE SEQUENCE [LARGE SCALE GENOMIC DNA]</scope>
    <source>
        <strain evidence="8">DSM 12940 / JCM 11049 / AX-2</strain>
    </source>
</reference>
<proteinExistence type="predicted"/>
<dbReference type="eggNOG" id="arCOG07581">
    <property type="taxonomic scope" value="Archaea"/>
</dbReference>
<dbReference type="Gene3D" id="2.60.40.10">
    <property type="entry name" value="Immunoglobulins"/>
    <property type="match status" value="3"/>
</dbReference>
<evidence type="ECO:0000256" key="1">
    <source>
        <dbReference type="ARBA" id="ARBA00004141"/>
    </source>
</evidence>
<dbReference type="InterPro" id="IPR013783">
    <property type="entry name" value="Ig-like_fold"/>
</dbReference>
<dbReference type="GO" id="GO:0005886">
    <property type="term" value="C:plasma membrane"/>
    <property type="evidence" value="ECO:0007669"/>
    <property type="project" value="TreeGrafter"/>
</dbReference>
<feature type="domain" description="PKD" evidence="6">
    <location>
        <begin position="325"/>
        <end position="355"/>
    </location>
</feature>
<comment type="subcellular location">
    <subcellularLocation>
        <location evidence="1">Membrane</location>
        <topology evidence="1">Multi-pass membrane protein</topology>
    </subcellularLocation>
</comment>
<evidence type="ECO:0000256" key="4">
    <source>
        <dbReference type="ARBA" id="ARBA00022989"/>
    </source>
</evidence>
<dbReference type="PROSITE" id="PS50093">
    <property type="entry name" value="PKD"/>
    <property type="match status" value="2"/>
</dbReference>
<name>C7NU69_HALUD</name>
<sequence>MAKDDTFLSDDFEEYAIGSFPGRWQQSGNSDQKIVDEPVTSGDKALQLVGSYGSCWQALAHRELGSSLPKDESVIVRGEIDPTGEGGGGCHGTKNGSIDIRENPSAWPNVGFKRKLIQFDAEGSVRGGGIDLGSCEIGVYNSFKIEYYWDSNGEEVNLQYQINGEFRGETTVDVQTNDSGDVVESKLQYLTVVSGDYKIHVDRLSIVSGSDIITRPDLNSEISVSTATTSPGNQITFDASKSTGQIDTYKWEFSDDTSATGLTVTRSFDTTGIYSITLTTVDGDETDTTTSEVAVVRETELNFSAQPAQPVTGQSVTFEGTGGNSYTWDFGDGRGATGQQVTHTYDESGDYRVTLATEQDTVTRTISVNSANIEIANLDRDIGGTLLPKLGIDEGVEATINTADGQDIDRVEFYFAGQKAISKSPPYDASLTIDDIEPPATPLTVRAVTTDGMQQDFQQDIPIQRLPDWLEFLLKSTDTLGVALTDEEIEITYTPLSNLAPGIDIPNDLLGGDESPRENGDGDYDFGVAMGGIYDPRTNEAELTAAGNITAEVMALAFEIKVALIGEIEATTLELQSAQADIDSLLSFDVAPPTIPVPVSIPIPGTDSAIGIVPTILISADGTFDFNADLSFDTGTVEPGVELQVSIGIALELPALPDGELKGVPSGGIDGQFDVGTDDWNIQATFFLAGKVVLDPPFLPGITLEQDPIWDQPLTGSTTEQVTATTVSRPRVCHKSAGGPQPLPEIDSVDTVSVDTDTISPRESFRLTDRPYEDIEPVLASPAENTQVVIWGQQAENKPADAGHDLVGRWYENGSWSKTFAITDDTYANASPVCAAMSTGEILLAWKRLPEDLTASGEQLDTLAAVNNTRDKAEIAYSIYDGNSWSDPTLLTSTSVTQRRPTVAKADGEWHLAWESFDRETGSTTVRSTVVSPDGTTAPISEWSGAASPDLGRRNDGTVDLAYLVWDGAQVTGVTHTIRDGTATMSDQTYSATAADTVVVSNGRVLWATNTNRDPTLVEGTDGTTTELSLREDVAEVRELSFSSRSDEAILSYISTLEGKDTRDQVYRLDRGNGWIFDRRITENIKDGLRVRYSDLVFAGSASFLSAYAVRDTGTDAVSDVFATLQEFGPAYAIDGSIDSGTAGGETTLSYTLENRGDVDGAEQVTVRILRDGTEIKAITHKPLESGGTLARNWTVTVGDGGEFELQLDVPEPSLETEPHSVELIAATVQLRVDTVAATRIGPSEATIAVTVTNHGGAVAENVPVELSDAAGPVGTPMLDRIEPETTTTVETVIDPVSLDNSDTHTVRLDPNERLPPQAETTSLRRTYLVRPDLRVEDIRYREDNDRFVRVLVSNHGPGEGTASLTIRDGTDTELATTDISLPPAKTENGSTVAVHRAIDLQVPTLEPAQTVAIEAEPDVSNLHQETLSRVETAEPILPGEYRGDVGDLTVNASNETIPVGGEASIDVSADNVGQLIIENIWTDWTVSVDVPSDIVEKSVEANGRVTLTWPSTKSAVSPTLAISVPDRYIGGTYEVNLTATNASDVAETTSMLVIK</sequence>
<dbReference type="GO" id="GO:0005261">
    <property type="term" value="F:monoatomic cation channel activity"/>
    <property type="evidence" value="ECO:0007669"/>
    <property type="project" value="TreeGrafter"/>
</dbReference>
<dbReference type="InterPro" id="IPR022409">
    <property type="entry name" value="PKD/Chitinase_dom"/>
</dbReference>
<dbReference type="OrthoDB" id="8638at2157"/>
<evidence type="ECO:0000256" key="3">
    <source>
        <dbReference type="ARBA" id="ARBA00022737"/>
    </source>
</evidence>
<dbReference type="STRING" id="519442.Huta_2147"/>
<keyword evidence="4" id="KW-1133">Transmembrane helix</keyword>
<keyword evidence="8" id="KW-1185">Reference proteome</keyword>
<dbReference type="SUPFAM" id="SSF49299">
    <property type="entry name" value="PKD domain"/>
    <property type="match status" value="2"/>
</dbReference>
<evidence type="ECO:0000256" key="2">
    <source>
        <dbReference type="ARBA" id="ARBA00022692"/>
    </source>
</evidence>
<accession>C7NU69</accession>
<feature type="domain" description="PKD" evidence="6">
    <location>
        <begin position="218"/>
        <end position="295"/>
    </location>
</feature>
<gene>
    <name evidence="7" type="ordered locus">Huta_2147</name>
</gene>
<evidence type="ECO:0000259" key="6">
    <source>
        <dbReference type="PROSITE" id="PS50093"/>
    </source>
</evidence>
<dbReference type="HOGENOM" id="CLU_246129_0_0_2"/>
<evidence type="ECO:0000313" key="7">
    <source>
        <dbReference type="EMBL" id="ACV12314.1"/>
    </source>
</evidence>
<evidence type="ECO:0000256" key="5">
    <source>
        <dbReference type="ARBA" id="ARBA00023136"/>
    </source>
</evidence>
<dbReference type="GO" id="GO:0006816">
    <property type="term" value="P:calcium ion transport"/>
    <property type="evidence" value="ECO:0007669"/>
    <property type="project" value="TreeGrafter"/>
</dbReference>
<organism evidence="7 8">
    <name type="scientific">Halorhabdus utahensis (strain DSM 12940 / JCM 11049 / AX-2)</name>
    <dbReference type="NCBI Taxonomy" id="519442"/>
    <lineage>
        <taxon>Archaea</taxon>
        <taxon>Methanobacteriati</taxon>
        <taxon>Methanobacteriota</taxon>
        <taxon>Stenosarchaea group</taxon>
        <taxon>Halobacteria</taxon>
        <taxon>Halobacteriales</taxon>
        <taxon>Haloarculaceae</taxon>
        <taxon>Halorhabdus</taxon>
    </lineage>
</organism>
<keyword evidence="3" id="KW-0677">Repeat</keyword>
<dbReference type="CDD" id="cd00146">
    <property type="entry name" value="PKD"/>
    <property type="match status" value="2"/>
</dbReference>
<dbReference type="InterPro" id="IPR035986">
    <property type="entry name" value="PKD_dom_sf"/>
</dbReference>
<dbReference type="GeneID" id="8384441"/>
<dbReference type="EMBL" id="CP001687">
    <property type="protein sequence ID" value="ACV12314.1"/>
    <property type="molecule type" value="Genomic_DNA"/>
</dbReference>
<dbReference type="Proteomes" id="UP000002071">
    <property type="component" value="Chromosome"/>
</dbReference>
<keyword evidence="5" id="KW-0472">Membrane</keyword>
<dbReference type="eggNOG" id="arCOG06792">
    <property type="taxonomic scope" value="Archaea"/>
</dbReference>
<evidence type="ECO:0000313" key="8">
    <source>
        <dbReference type="Proteomes" id="UP000002071"/>
    </source>
</evidence>
<dbReference type="RefSeq" id="WP_015789885.1">
    <property type="nucleotide sequence ID" value="NC_013158.1"/>
</dbReference>
<dbReference type="InterPro" id="IPR000601">
    <property type="entry name" value="PKD_dom"/>
</dbReference>
<dbReference type="SMART" id="SM00089">
    <property type="entry name" value="PKD"/>
    <property type="match status" value="2"/>
</dbReference>
<keyword evidence="2" id="KW-0812">Transmembrane</keyword>